<dbReference type="InterPro" id="IPR008909">
    <property type="entry name" value="DALR_anticod-bd"/>
</dbReference>
<feature type="domain" description="DALR anticodon binding" evidence="11">
    <location>
        <begin position="585"/>
        <end position="688"/>
    </location>
</feature>
<dbReference type="HAMAP" id="MF_00255">
    <property type="entry name" value="Gly_tRNA_synth_beta"/>
    <property type="match status" value="1"/>
</dbReference>
<evidence type="ECO:0000256" key="7">
    <source>
        <dbReference type="ARBA" id="ARBA00022917"/>
    </source>
</evidence>
<dbReference type="RefSeq" id="WP_123928854.1">
    <property type="nucleotide sequence ID" value="NZ_RKRE01000002.1"/>
</dbReference>
<evidence type="ECO:0000256" key="9">
    <source>
        <dbReference type="ARBA" id="ARBA00047937"/>
    </source>
</evidence>
<evidence type="ECO:0000256" key="10">
    <source>
        <dbReference type="HAMAP-Rule" id="MF_00255"/>
    </source>
</evidence>
<dbReference type="GO" id="GO:0005524">
    <property type="term" value="F:ATP binding"/>
    <property type="evidence" value="ECO:0007669"/>
    <property type="project" value="UniProtKB-UniRule"/>
</dbReference>
<dbReference type="SMART" id="SM00836">
    <property type="entry name" value="DALR_1"/>
    <property type="match status" value="1"/>
</dbReference>
<dbReference type="GO" id="GO:0006420">
    <property type="term" value="P:arginyl-tRNA aminoacylation"/>
    <property type="evidence" value="ECO:0007669"/>
    <property type="project" value="InterPro"/>
</dbReference>
<comment type="subunit">
    <text evidence="10">Tetramer of two alpha and two beta subunits.</text>
</comment>
<evidence type="ECO:0000256" key="5">
    <source>
        <dbReference type="ARBA" id="ARBA00022741"/>
    </source>
</evidence>
<evidence type="ECO:0000256" key="3">
    <source>
        <dbReference type="ARBA" id="ARBA00022490"/>
    </source>
</evidence>
<dbReference type="Pfam" id="PF02092">
    <property type="entry name" value="tRNA_synt_2f"/>
    <property type="match status" value="1"/>
</dbReference>
<dbReference type="EMBL" id="RKRE01000002">
    <property type="protein sequence ID" value="RPF46724.1"/>
    <property type="molecule type" value="Genomic_DNA"/>
</dbReference>
<keyword evidence="5 10" id="KW-0547">Nucleotide-binding</keyword>
<dbReference type="Pfam" id="PF05746">
    <property type="entry name" value="DALR_1"/>
    <property type="match status" value="1"/>
</dbReference>
<evidence type="ECO:0000256" key="6">
    <source>
        <dbReference type="ARBA" id="ARBA00022840"/>
    </source>
</evidence>
<dbReference type="EC" id="6.1.1.14" evidence="10"/>
<name>A0A3N5APE2_9THEO</name>
<evidence type="ECO:0000256" key="8">
    <source>
        <dbReference type="ARBA" id="ARBA00023146"/>
    </source>
</evidence>
<dbReference type="PANTHER" id="PTHR30075:SF2">
    <property type="entry name" value="GLYCINE--TRNA LIGASE, CHLOROPLASTIC_MITOCHONDRIAL 2"/>
    <property type="match status" value="1"/>
</dbReference>
<dbReference type="PROSITE" id="PS50861">
    <property type="entry name" value="AA_TRNA_LIGASE_II_GLYAB"/>
    <property type="match status" value="1"/>
</dbReference>
<evidence type="ECO:0000259" key="11">
    <source>
        <dbReference type="SMART" id="SM00836"/>
    </source>
</evidence>
<evidence type="ECO:0000313" key="13">
    <source>
        <dbReference type="Proteomes" id="UP000282654"/>
    </source>
</evidence>
<dbReference type="Proteomes" id="UP000282654">
    <property type="component" value="Unassembled WGS sequence"/>
</dbReference>
<proteinExistence type="inferred from homology"/>
<dbReference type="AlphaFoldDB" id="A0A3N5APE2"/>
<accession>A0A3N5APE2</accession>
<keyword evidence="4 10" id="KW-0436">Ligase</keyword>
<evidence type="ECO:0000256" key="2">
    <source>
        <dbReference type="ARBA" id="ARBA00008226"/>
    </source>
</evidence>
<dbReference type="InterPro" id="IPR006194">
    <property type="entry name" value="Gly-tRNA-synth_heterodimer"/>
</dbReference>
<keyword evidence="6 10" id="KW-0067">ATP-binding</keyword>
<dbReference type="GO" id="GO:0006426">
    <property type="term" value="P:glycyl-tRNA aminoacylation"/>
    <property type="evidence" value="ECO:0007669"/>
    <property type="project" value="UniProtKB-UniRule"/>
</dbReference>
<sequence length="690" mass="76400">MVQDFLLEIGTEEIPARFLPGTLVELREKAVSLLNEARLPHGPVRSYGTPRRLVLLVEQVASKQETAVEEIKGPPLSAAYDASGQPTKAALGFARSQGVPVEKLVVRQVGKTAYLFAVKEKPGREATVVLAELCPRLIRSLSFQKPMRWGDKELRFVRPIRWLVALYGDTVVAFSLDGLESGRVSQGHRFLSAGPVCIANPAEYFTRMEAARVIVDSAVRQRLISEQIERLAAAEGGVVPPDAELLEEVVNLVEHPTAFCGTFPEKYLELPRAVLVTVMREHQRFFPVCDRDGRLLPRFIAVHNSAPEHTATIRRGNEQVLRARLADAAFFYREDLATPLADRIEGLKKVVYQEELGTLYDKTERLCALVAHLAGAAGLGHDDRAALFRAAYLAKADLLTNMVYEFPELQGVMGQEYARKNGEPEAVAVALYEQYLPRFAGDSLPQTAAGRLLSIADKLDNLVGCFGLGLIPTGSQDPYALRRQALGICQIIIAGKLHLSFRAMVDLAYREYGGKLKNEPAQVFAELADFFKQRLRGIFGERGIAPEVTEAVLAAGIDDLYAAYLRAAALHEFRRDRRFGDLYTAYTRAANLSRTAPAREPDPAHFTDPAERELYAAVQALREKIKPKLATHNYRSALEELCALRPPVDIFFDAVLVMDENPVLRENRLALLRAAADLVRGIADLAKISI</sequence>
<comment type="similarity">
    <text evidence="2 10">Belongs to the class-II aminoacyl-tRNA synthetase family.</text>
</comment>
<reference evidence="12 13" key="1">
    <citation type="submission" date="2018-11" db="EMBL/GenBank/DDBJ databases">
        <title>Genomic Encyclopedia of Type Strains, Phase IV (KMG-IV): sequencing the most valuable type-strain genomes for metagenomic binning, comparative biology and taxonomic classification.</title>
        <authorList>
            <person name="Goeker M."/>
        </authorList>
    </citation>
    <scope>NUCLEOTIDE SEQUENCE [LARGE SCALE GENOMIC DNA]</scope>
    <source>
        <strain evidence="12 13">DSM 102936</strain>
    </source>
</reference>
<dbReference type="GO" id="GO:0005829">
    <property type="term" value="C:cytosol"/>
    <property type="evidence" value="ECO:0007669"/>
    <property type="project" value="TreeGrafter"/>
</dbReference>
<keyword evidence="13" id="KW-1185">Reference proteome</keyword>
<comment type="subcellular location">
    <subcellularLocation>
        <location evidence="1 10">Cytoplasm</location>
    </subcellularLocation>
</comment>
<dbReference type="GO" id="GO:0004814">
    <property type="term" value="F:arginine-tRNA ligase activity"/>
    <property type="evidence" value="ECO:0007669"/>
    <property type="project" value="InterPro"/>
</dbReference>
<protein>
    <recommendedName>
        <fullName evidence="10">Glycine--tRNA ligase beta subunit</fullName>
        <ecNumber evidence="10">6.1.1.14</ecNumber>
    </recommendedName>
    <alternativeName>
        <fullName evidence="10">Glycyl-tRNA synthetase beta subunit</fullName>
        <shortName evidence="10">GlyRS</shortName>
    </alternativeName>
</protein>
<dbReference type="PRINTS" id="PR01045">
    <property type="entry name" value="TRNASYNTHGB"/>
</dbReference>
<keyword evidence="8 10" id="KW-0030">Aminoacyl-tRNA synthetase</keyword>
<dbReference type="PANTHER" id="PTHR30075">
    <property type="entry name" value="GLYCYL-TRNA SYNTHETASE"/>
    <property type="match status" value="1"/>
</dbReference>
<gene>
    <name evidence="10" type="primary">glyS</name>
    <name evidence="12" type="ORF">EDD75_0978</name>
</gene>
<evidence type="ECO:0000256" key="1">
    <source>
        <dbReference type="ARBA" id="ARBA00004496"/>
    </source>
</evidence>
<keyword evidence="7 10" id="KW-0648">Protein biosynthesis</keyword>
<evidence type="ECO:0000256" key="4">
    <source>
        <dbReference type="ARBA" id="ARBA00022598"/>
    </source>
</evidence>
<comment type="caution">
    <text evidence="12">The sequence shown here is derived from an EMBL/GenBank/DDBJ whole genome shotgun (WGS) entry which is preliminary data.</text>
</comment>
<comment type="catalytic activity">
    <reaction evidence="9 10">
        <text>tRNA(Gly) + glycine + ATP = glycyl-tRNA(Gly) + AMP + diphosphate</text>
        <dbReference type="Rhea" id="RHEA:16013"/>
        <dbReference type="Rhea" id="RHEA-COMP:9664"/>
        <dbReference type="Rhea" id="RHEA-COMP:9683"/>
        <dbReference type="ChEBI" id="CHEBI:30616"/>
        <dbReference type="ChEBI" id="CHEBI:33019"/>
        <dbReference type="ChEBI" id="CHEBI:57305"/>
        <dbReference type="ChEBI" id="CHEBI:78442"/>
        <dbReference type="ChEBI" id="CHEBI:78522"/>
        <dbReference type="ChEBI" id="CHEBI:456215"/>
        <dbReference type="EC" id="6.1.1.14"/>
    </reaction>
</comment>
<dbReference type="NCBIfam" id="TIGR00211">
    <property type="entry name" value="glyS"/>
    <property type="match status" value="1"/>
</dbReference>
<keyword evidence="3 10" id="KW-0963">Cytoplasm</keyword>
<dbReference type="InterPro" id="IPR015944">
    <property type="entry name" value="Gly-tRNA-synth_bsu"/>
</dbReference>
<dbReference type="GO" id="GO:0004820">
    <property type="term" value="F:glycine-tRNA ligase activity"/>
    <property type="evidence" value="ECO:0007669"/>
    <property type="project" value="UniProtKB-UniRule"/>
</dbReference>
<organism evidence="12 13">
    <name type="scientific">Thermodesulfitimonas autotrophica</name>
    <dbReference type="NCBI Taxonomy" id="1894989"/>
    <lineage>
        <taxon>Bacteria</taxon>
        <taxon>Bacillati</taxon>
        <taxon>Bacillota</taxon>
        <taxon>Clostridia</taxon>
        <taxon>Thermoanaerobacterales</taxon>
        <taxon>Thermoanaerobacteraceae</taxon>
        <taxon>Thermodesulfitimonas</taxon>
    </lineage>
</organism>
<dbReference type="OrthoDB" id="9775440at2"/>
<evidence type="ECO:0000313" key="12">
    <source>
        <dbReference type="EMBL" id="RPF46724.1"/>
    </source>
</evidence>
<dbReference type="SUPFAM" id="SSF109604">
    <property type="entry name" value="HD-domain/PDEase-like"/>
    <property type="match status" value="1"/>
</dbReference>